<dbReference type="EMBL" id="CAJNIZ010003083">
    <property type="protein sequence ID" value="CAE7218382.1"/>
    <property type="molecule type" value="Genomic_DNA"/>
</dbReference>
<protein>
    <submittedName>
        <fullName evidence="1">Uncharacterized protein</fullName>
    </submittedName>
</protein>
<comment type="caution">
    <text evidence="1">The sequence shown here is derived from an EMBL/GenBank/DDBJ whole genome shotgun (WGS) entry which is preliminary data.</text>
</comment>
<keyword evidence="2" id="KW-1185">Reference proteome</keyword>
<dbReference type="AlphaFoldDB" id="A0A812JYB9"/>
<reference evidence="1" key="1">
    <citation type="submission" date="2021-02" db="EMBL/GenBank/DDBJ databases">
        <authorList>
            <person name="Dougan E. K."/>
            <person name="Rhodes N."/>
            <person name="Thang M."/>
            <person name="Chan C."/>
        </authorList>
    </citation>
    <scope>NUCLEOTIDE SEQUENCE</scope>
</reference>
<feature type="non-terminal residue" evidence="1">
    <location>
        <position position="1"/>
    </location>
</feature>
<feature type="non-terminal residue" evidence="1">
    <location>
        <position position="206"/>
    </location>
</feature>
<proteinExistence type="predicted"/>
<name>A0A812JYB9_SYMPI</name>
<evidence type="ECO:0000313" key="1">
    <source>
        <dbReference type="EMBL" id="CAE7218382.1"/>
    </source>
</evidence>
<dbReference type="Proteomes" id="UP000649617">
    <property type="component" value="Unassembled WGS sequence"/>
</dbReference>
<dbReference type="OrthoDB" id="410414at2759"/>
<organism evidence="1 2">
    <name type="scientific">Symbiodinium pilosum</name>
    <name type="common">Dinoflagellate</name>
    <dbReference type="NCBI Taxonomy" id="2952"/>
    <lineage>
        <taxon>Eukaryota</taxon>
        <taxon>Sar</taxon>
        <taxon>Alveolata</taxon>
        <taxon>Dinophyceae</taxon>
        <taxon>Suessiales</taxon>
        <taxon>Symbiodiniaceae</taxon>
        <taxon>Symbiodinium</taxon>
    </lineage>
</organism>
<gene>
    <name evidence="1" type="ORF">SPIL2461_LOCUS2753</name>
</gene>
<sequence>MANDVGLLCRLPKSLVKERKQEMWAGRPRYGQSAVYVVTLDIGSLRSRGLDLEQAVSCKMVSSECQCGPPLLLSMTSRMQRAQLQLQPKIFNALGVAEVAICLVVMDHSVMSKDSWRLVGYMLVGVRQKKGGPETFLASAAQLIAELTSWEDRLAMEAPPSPASELVREAKGEMLRLITEQLSKPGSSQSLAFFKGELQKASGSKV</sequence>
<evidence type="ECO:0000313" key="2">
    <source>
        <dbReference type="Proteomes" id="UP000649617"/>
    </source>
</evidence>
<accession>A0A812JYB9</accession>